<comment type="caution">
    <text evidence="1">The sequence shown here is derived from an EMBL/GenBank/DDBJ whole genome shotgun (WGS) entry which is preliminary data.</text>
</comment>
<organism evidence="1 2">
    <name type="scientific">Pseudanabaena galeata UHCC 0370</name>
    <dbReference type="NCBI Taxonomy" id="3110310"/>
    <lineage>
        <taxon>Bacteria</taxon>
        <taxon>Bacillati</taxon>
        <taxon>Cyanobacteriota</taxon>
        <taxon>Cyanophyceae</taxon>
        <taxon>Pseudanabaenales</taxon>
        <taxon>Pseudanabaenaceae</taxon>
        <taxon>Pseudanabaena</taxon>
    </lineage>
</organism>
<evidence type="ECO:0000313" key="2">
    <source>
        <dbReference type="Proteomes" id="UP001301388"/>
    </source>
</evidence>
<proteinExistence type="predicted"/>
<dbReference type="Proteomes" id="UP001301388">
    <property type="component" value="Unassembled WGS sequence"/>
</dbReference>
<dbReference type="EMBL" id="JAYGIE010000077">
    <property type="protein sequence ID" value="MEA5478680.1"/>
    <property type="molecule type" value="Genomic_DNA"/>
</dbReference>
<evidence type="ECO:0000313" key="1">
    <source>
        <dbReference type="EMBL" id="MEA5478680.1"/>
    </source>
</evidence>
<reference evidence="1 2" key="1">
    <citation type="submission" date="2023-12" db="EMBL/GenBank/DDBJ databases">
        <title>Baltic Sea Cyanobacteria.</title>
        <authorList>
            <person name="Delbaje E."/>
            <person name="Fewer D.P."/>
            <person name="Shishido T.K."/>
        </authorList>
    </citation>
    <scope>NUCLEOTIDE SEQUENCE [LARGE SCALE GENOMIC DNA]</scope>
    <source>
        <strain evidence="1 2">UHCC 0370</strain>
    </source>
</reference>
<gene>
    <name evidence="1" type="ORF">VB774_13715</name>
</gene>
<keyword evidence="2" id="KW-1185">Reference proteome</keyword>
<dbReference type="InterPro" id="IPR024787">
    <property type="entry name" value="EcsC"/>
</dbReference>
<accession>A0ABU5TKE8</accession>
<protein>
    <submittedName>
        <fullName evidence="1">EcsC family protein</fullName>
    </submittedName>
</protein>
<sequence>MNTNKVEDIESQESASQLYPFIERMIDQVTIHDHQKIQNYVDNLRLKNNDSNRLQIAHKIVKHQSTISGLSGAFTGMGGLITLPLTIPLDLVKHLHIQAYTICCLSYLYEYSLDRLDLKTDLLLILSHGSFSKIADFLAREAELQVRQESVAKRAIAQLMSQTVYKQGTAKAFTKVGQSFGAKYIAKVAVDMGGKTLRDYALRNLPKIFRSVIWKIAGKKIAQQTIQKSLTKVVPVIGAVIGGGMDWWSTNSAGKAAIDYYENDGPNFVKEIYRLMDLDEIDDAI</sequence>
<dbReference type="Pfam" id="PF12787">
    <property type="entry name" value="EcsC"/>
    <property type="match status" value="1"/>
</dbReference>
<name>A0ABU5TKE8_9CYAN</name>
<dbReference type="RefSeq" id="WP_323262111.1">
    <property type="nucleotide sequence ID" value="NZ_JAYGIE010000077.1"/>
</dbReference>